<sequence length="91" mass="10340">MNSNDWMNNPALKDIDKSKLEMFMALADQSSGKSPKELLPFLLAAASRTKSQGNSFAPEEVDLIIEVMKQGKPKEEIQNIEKLRNMMKMMH</sequence>
<keyword evidence="2" id="KW-1185">Reference proteome</keyword>
<reference evidence="1 2" key="1">
    <citation type="journal article" date="2019" name="Anaerobe">
        <title>Detection of Robinsoniella peoriensis in multiple bone samples of a trauma patient.</title>
        <authorList>
            <person name="Schrottner P."/>
            <person name="Hartwich K."/>
            <person name="Bunk B."/>
            <person name="Schober I."/>
            <person name="Helbig S."/>
            <person name="Rudolph W.W."/>
            <person name="Gunzer F."/>
        </authorList>
    </citation>
    <scope>NUCLEOTIDE SEQUENCE [LARGE SCALE GENOMIC DNA]</scope>
    <source>
        <strain evidence="1 2">DSM 106044</strain>
    </source>
</reference>
<comment type="caution">
    <text evidence="1">The sequence shown here is derived from an EMBL/GenBank/DDBJ whole genome shotgun (WGS) entry which is preliminary data.</text>
</comment>
<organism evidence="1 2">
    <name type="scientific">Robinsoniella peoriensis</name>
    <dbReference type="NCBI Taxonomy" id="180332"/>
    <lineage>
        <taxon>Bacteria</taxon>
        <taxon>Bacillati</taxon>
        <taxon>Bacillota</taxon>
        <taxon>Clostridia</taxon>
        <taxon>Lachnospirales</taxon>
        <taxon>Lachnospiraceae</taxon>
        <taxon>Robinsoniella</taxon>
    </lineage>
</organism>
<name>A0A4V6HS68_9FIRM</name>
<dbReference type="STRING" id="180332.GCA_000797495_04575"/>
<gene>
    <name evidence="1" type="ORF">DSM106044_01346</name>
</gene>
<evidence type="ECO:0000313" key="2">
    <source>
        <dbReference type="Proteomes" id="UP000306509"/>
    </source>
</evidence>
<accession>A0A4V6HS68</accession>
<dbReference type="OrthoDB" id="1912088at2"/>
<protein>
    <submittedName>
        <fullName evidence="1">Uncharacterized protein</fullName>
    </submittedName>
</protein>
<dbReference type="Proteomes" id="UP000306509">
    <property type="component" value="Unassembled WGS sequence"/>
</dbReference>
<dbReference type="RefSeq" id="WP_027293897.1">
    <property type="nucleotide sequence ID" value="NZ_CABMJZ010000078.1"/>
</dbReference>
<dbReference type="AlphaFoldDB" id="A0A4V6HS68"/>
<dbReference type="EMBL" id="QGQD01000029">
    <property type="protein sequence ID" value="TLD01758.1"/>
    <property type="molecule type" value="Genomic_DNA"/>
</dbReference>
<evidence type="ECO:0000313" key="1">
    <source>
        <dbReference type="EMBL" id="TLD01758.1"/>
    </source>
</evidence>
<proteinExistence type="predicted"/>